<keyword evidence="4" id="KW-0472">Membrane</keyword>
<name>A0A0C4E6T9_MAGP6</name>
<reference evidence="7" key="5">
    <citation type="submission" date="2015-06" db="UniProtKB">
        <authorList>
            <consortium name="EnsemblFungi"/>
        </authorList>
    </citation>
    <scope>IDENTIFICATION</scope>
    <source>
        <strain evidence="7">ATCC 64411</strain>
    </source>
</reference>
<dbReference type="EMBL" id="GL876972">
    <property type="protein sequence ID" value="KLU89261.1"/>
    <property type="molecule type" value="Genomic_DNA"/>
</dbReference>
<evidence type="ECO:0000313" key="7">
    <source>
        <dbReference type="EnsemblFungi" id="MAPG_08235T0"/>
    </source>
</evidence>
<reference evidence="6" key="3">
    <citation type="submission" date="2011-03" db="EMBL/GenBank/DDBJ databases">
        <title>Annotation of Magnaporthe poae ATCC 64411.</title>
        <authorList>
            <person name="Ma L.-J."/>
            <person name="Dead R."/>
            <person name="Young S.K."/>
            <person name="Zeng Q."/>
            <person name="Gargeya S."/>
            <person name="Fitzgerald M."/>
            <person name="Haas B."/>
            <person name="Abouelleil A."/>
            <person name="Alvarado L."/>
            <person name="Arachchi H.M."/>
            <person name="Berlin A."/>
            <person name="Brown A."/>
            <person name="Chapman S.B."/>
            <person name="Chen Z."/>
            <person name="Dunbar C."/>
            <person name="Freedman E."/>
            <person name="Gearin G."/>
            <person name="Gellesch M."/>
            <person name="Goldberg J."/>
            <person name="Griggs A."/>
            <person name="Gujja S."/>
            <person name="Heiman D."/>
            <person name="Howarth C."/>
            <person name="Larson L."/>
            <person name="Lui A."/>
            <person name="MacDonald P.J.P."/>
            <person name="Mehta T."/>
            <person name="Montmayeur A."/>
            <person name="Murphy C."/>
            <person name="Neiman D."/>
            <person name="Pearson M."/>
            <person name="Priest M."/>
            <person name="Roberts A."/>
            <person name="Saif S."/>
            <person name="Shea T."/>
            <person name="Shenoy N."/>
            <person name="Sisk P."/>
            <person name="Stolte C."/>
            <person name="Sykes S."/>
            <person name="Yandava C."/>
            <person name="Wortman J."/>
            <person name="Nusbaum C."/>
            <person name="Birren B."/>
        </authorList>
    </citation>
    <scope>NUCLEOTIDE SEQUENCE</scope>
    <source>
        <strain evidence="6">ATCC 64411</strain>
    </source>
</reference>
<organism evidence="7 8">
    <name type="scientific">Magnaporthiopsis poae (strain ATCC 64411 / 73-15)</name>
    <name type="common">Kentucky bluegrass fungus</name>
    <name type="synonym">Magnaporthe poae</name>
    <dbReference type="NCBI Taxonomy" id="644358"/>
    <lineage>
        <taxon>Eukaryota</taxon>
        <taxon>Fungi</taxon>
        <taxon>Dikarya</taxon>
        <taxon>Ascomycota</taxon>
        <taxon>Pezizomycotina</taxon>
        <taxon>Sordariomycetes</taxon>
        <taxon>Sordariomycetidae</taxon>
        <taxon>Magnaporthales</taxon>
        <taxon>Magnaporthaceae</taxon>
        <taxon>Magnaporthiopsis</taxon>
    </lineage>
</organism>
<dbReference type="EnsemblFungi" id="MAPG_08235T0">
    <property type="protein sequence ID" value="MAPG_08235T0"/>
    <property type="gene ID" value="MAPG_08235"/>
</dbReference>
<gene>
    <name evidence="6" type="ORF">MAPG_08235</name>
</gene>
<evidence type="ECO:0000259" key="5">
    <source>
        <dbReference type="SMART" id="SM00563"/>
    </source>
</evidence>
<evidence type="ECO:0000313" key="6">
    <source>
        <dbReference type="EMBL" id="KLU89261.1"/>
    </source>
</evidence>
<dbReference type="GO" id="GO:0003841">
    <property type="term" value="F:1-acylglycerol-3-phosphate O-acyltransferase activity"/>
    <property type="evidence" value="ECO:0007669"/>
    <property type="project" value="TreeGrafter"/>
</dbReference>
<keyword evidence="4" id="KW-1133">Transmembrane helix</keyword>
<dbReference type="InterPro" id="IPR032098">
    <property type="entry name" value="Acyltransf_C"/>
</dbReference>
<evidence type="ECO:0000313" key="8">
    <source>
        <dbReference type="Proteomes" id="UP000011715"/>
    </source>
</evidence>
<comment type="similarity">
    <text evidence="1">Belongs to the 1-acyl-sn-glycerol-3-phosphate acyltransferase family.</text>
</comment>
<reference evidence="8" key="2">
    <citation type="submission" date="2010-05" db="EMBL/GenBank/DDBJ databases">
        <title>The genome sequence of Magnaporthe poae strain ATCC 64411.</title>
        <authorList>
            <person name="Ma L.-J."/>
            <person name="Dead R."/>
            <person name="Young S."/>
            <person name="Zeng Q."/>
            <person name="Koehrsen M."/>
            <person name="Alvarado L."/>
            <person name="Berlin A."/>
            <person name="Chapman S.B."/>
            <person name="Chen Z."/>
            <person name="Freedman E."/>
            <person name="Gellesch M."/>
            <person name="Goldberg J."/>
            <person name="Griggs A."/>
            <person name="Gujja S."/>
            <person name="Heilman E.R."/>
            <person name="Heiman D."/>
            <person name="Hepburn T."/>
            <person name="Howarth C."/>
            <person name="Jen D."/>
            <person name="Larson L."/>
            <person name="Mehta T."/>
            <person name="Neiman D."/>
            <person name="Pearson M."/>
            <person name="Roberts A."/>
            <person name="Saif S."/>
            <person name="Shea T."/>
            <person name="Shenoy N."/>
            <person name="Sisk P."/>
            <person name="Stolte C."/>
            <person name="Sykes S."/>
            <person name="Walk T."/>
            <person name="White J."/>
            <person name="Yandava C."/>
            <person name="Haas B."/>
            <person name="Nusbaum C."/>
            <person name="Birren B."/>
        </authorList>
    </citation>
    <scope>NUCLEOTIDE SEQUENCE [LARGE SCALE GENOMIC DNA]</scope>
    <source>
        <strain evidence="8">ATCC 64411 / 73-15</strain>
    </source>
</reference>
<dbReference type="OMA" id="VANHVAW"/>
<dbReference type="Proteomes" id="UP000011715">
    <property type="component" value="Unassembled WGS sequence"/>
</dbReference>
<keyword evidence="2" id="KW-0808">Transferase</keyword>
<proteinExistence type="inferred from homology"/>
<dbReference type="InterPro" id="IPR002123">
    <property type="entry name" value="Plipid/glycerol_acylTrfase"/>
</dbReference>
<keyword evidence="3" id="KW-0012">Acyltransferase</keyword>
<dbReference type="STRING" id="644358.A0A0C4E6T9"/>
<reference evidence="6" key="1">
    <citation type="submission" date="2010-05" db="EMBL/GenBank/DDBJ databases">
        <title>The Genome Sequence of Magnaporthe poae strain ATCC 64411.</title>
        <authorList>
            <consortium name="The Broad Institute Genome Sequencing Platform"/>
            <consortium name="Broad Institute Genome Sequencing Center for Infectious Disease"/>
            <person name="Ma L.-J."/>
            <person name="Dead R."/>
            <person name="Young S."/>
            <person name="Zeng Q."/>
            <person name="Koehrsen M."/>
            <person name="Alvarado L."/>
            <person name="Berlin A."/>
            <person name="Chapman S.B."/>
            <person name="Chen Z."/>
            <person name="Freedman E."/>
            <person name="Gellesch M."/>
            <person name="Goldberg J."/>
            <person name="Griggs A."/>
            <person name="Gujja S."/>
            <person name="Heilman E.R."/>
            <person name="Heiman D."/>
            <person name="Hepburn T."/>
            <person name="Howarth C."/>
            <person name="Jen D."/>
            <person name="Larson L."/>
            <person name="Mehta T."/>
            <person name="Neiman D."/>
            <person name="Pearson M."/>
            <person name="Roberts A."/>
            <person name="Saif S."/>
            <person name="Shea T."/>
            <person name="Shenoy N."/>
            <person name="Sisk P."/>
            <person name="Stolte C."/>
            <person name="Sykes S."/>
            <person name="Walk T."/>
            <person name="White J."/>
            <person name="Yandava C."/>
            <person name="Haas B."/>
            <person name="Nusbaum C."/>
            <person name="Birren B."/>
        </authorList>
    </citation>
    <scope>NUCLEOTIDE SEQUENCE</scope>
    <source>
        <strain evidence="6">ATCC 64411</strain>
    </source>
</reference>
<evidence type="ECO:0000256" key="3">
    <source>
        <dbReference type="ARBA" id="ARBA00023315"/>
    </source>
</evidence>
<dbReference type="SUPFAM" id="SSF69593">
    <property type="entry name" value="Glycerol-3-phosphate (1)-acyltransferase"/>
    <property type="match status" value="1"/>
</dbReference>
<dbReference type="eggNOG" id="KOG1505">
    <property type="taxonomic scope" value="Eukaryota"/>
</dbReference>
<sequence>MGRRGSGNVFTHVRGAILITPWVLWLLLTDVGVSVLLPLKSLFPDAVYDLSSALAWTVWRWIQHCFEGFSGATVVVSGDQIPAGESAIVVANHVAWTDFYMIQHLAIPAKMLGRCRYFAKSELRAVPFLGWGMWALGMPMVSRNWIQDKDELSKVFQGIVSRRWPTWLISFSEATRFTPKKYEASRAWCSTKNKPQPKHLLYPRTKGFVATVNHLRHAPQVKAVYDVAIAYQKGSRWQVAPTFWDSVSVPGLSVPSGSGGPGFRFHVHVRRFPIEQLPQTDEDLARWLEQRWVEKGEWLEGLRQEWAGDSDSPEDVKA</sequence>
<dbReference type="Pfam" id="PF16076">
    <property type="entry name" value="Acyltransf_C"/>
    <property type="match status" value="1"/>
</dbReference>
<dbReference type="OrthoDB" id="189226at2759"/>
<dbReference type="Pfam" id="PF01553">
    <property type="entry name" value="Acyltransferase"/>
    <property type="match status" value="1"/>
</dbReference>
<dbReference type="EMBL" id="ADBL01001989">
    <property type="status" value="NOT_ANNOTATED_CDS"/>
    <property type="molecule type" value="Genomic_DNA"/>
</dbReference>
<dbReference type="SMART" id="SM00563">
    <property type="entry name" value="PlsC"/>
    <property type="match status" value="1"/>
</dbReference>
<dbReference type="VEuPathDB" id="FungiDB:MAPG_08235"/>
<evidence type="ECO:0000256" key="4">
    <source>
        <dbReference type="SAM" id="Phobius"/>
    </source>
</evidence>
<dbReference type="GO" id="GO:0012505">
    <property type="term" value="C:endomembrane system"/>
    <property type="evidence" value="ECO:0007669"/>
    <property type="project" value="TreeGrafter"/>
</dbReference>
<keyword evidence="4" id="KW-0812">Transmembrane</keyword>
<dbReference type="PANTHER" id="PTHR10983:SF24">
    <property type="entry name" value="1-ACYLGLYCEROL-3-PHOSPHATE O-ACYLTRANSFERASE 3, ISOFORM E-RELATED"/>
    <property type="match status" value="1"/>
</dbReference>
<feature type="domain" description="Phospholipid/glycerol acyltransferase" evidence="5">
    <location>
        <begin position="87"/>
        <end position="209"/>
    </location>
</feature>
<dbReference type="PANTHER" id="PTHR10983">
    <property type="entry name" value="1-ACYLGLYCEROL-3-PHOSPHATE ACYLTRANSFERASE-RELATED"/>
    <property type="match status" value="1"/>
</dbReference>
<accession>A0A0C4E6T9</accession>
<feature type="transmembrane region" description="Helical" evidence="4">
    <location>
        <begin position="12"/>
        <end position="37"/>
    </location>
</feature>
<evidence type="ECO:0000256" key="1">
    <source>
        <dbReference type="ARBA" id="ARBA00008655"/>
    </source>
</evidence>
<dbReference type="CDD" id="cd07990">
    <property type="entry name" value="LPLAT_LCLAT1-like"/>
    <property type="match status" value="1"/>
</dbReference>
<keyword evidence="8" id="KW-1185">Reference proteome</keyword>
<reference evidence="7" key="4">
    <citation type="journal article" date="2015" name="G3 (Bethesda)">
        <title>Genome sequences of three phytopathogenic species of the Magnaporthaceae family of fungi.</title>
        <authorList>
            <person name="Okagaki L.H."/>
            <person name="Nunes C.C."/>
            <person name="Sailsbery J."/>
            <person name="Clay B."/>
            <person name="Brown D."/>
            <person name="John T."/>
            <person name="Oh Y."/>
            <person name="Young N."/>
            <person name="Fitzgerald M."/>
            <person name="Haas B.J."/>
            <person name="Zeng Q."/>
            <person name="Young S."/>
            <person name="Adiconis X."/>
            <person name="Fan L."/>
            <person name="Levin J.Z."/>
            <person name="Mitchell T.K."/>
            <person name="Okubara P.A."/>
            <person name="Farman M.L."/>
            <person name="Kohn L.M."/>
            <person name="Birren B."/>
            <person name="Ma L.-J."/>
            <person name="Dean R.A."/>
        </authorList>
    </citation>
    <scope>NUCLEOTIDE SEQUENCE</scope>
    <source>
        <strain evidence="7">ATCC 64411 / 73-15</strain>
    </source>
</reference>
<protein>
    <recommendedName>
        <fullName evidence="5">Phospholipid/glycerol acyltransferase domain-containing protein</fullName>
    </recommendedName>
</protein>
<dbReference type="AlphaFoldDB" id="A0A0C4E6T9"/>
<evidence type="ECO:0000256" key="2">
    <source>
        <dbReference type="ARBA" id="ARBA00022679"/>
    </source>
</evidence>